<evidence type="ECO:0000313" key="10">
    <source>
        <dbReference type="Proteomes" id="UP000249239"/>
    </source>
</evidence>
<dbReference type="InterPro" id="IPR005017">
    <property type="entry name" value="OMPP1/FadL/TodX"/>
</dbReference>
<evidence type="ECO:0000256" key="3">
    <source>
        <dbReference type="ARBA" id="ARBA00022452"/>
    </source>
</evidence>
<dbReference type="EMBL" id="QKZK01000003">
    <property type="protein sequence ID" value="PZX20034.1"/>
    <property type="molecule type" value="Genomic_DNA"/>
</dbReference>
<dbReference type="PANTHER" id="PTHR35093">
    <property type="entry name" value="OUTER MEMBRANE PROTEIN NMB0088-RELATED"/>
    <property type="match status" value="1"/>
</dbReference>
<name>A0A2W7NTV7_9BACT</name>
<dbReference type="PANTHER" id="PTHR35093:SF8">
    <property type="entry name" value="OUTER MEMBRANE PROTEIN NMB0088-RELATED"/>
    <property type="match status" value="1"/>
</dbReference>
<sequence length="512" mass="57191">MKRIIFSATALLMCSGLLMAQGESDILLMSRTQMNGTARSVALGGAMGALGGDMSSIAINPAGIGVYRSSEFAFTTGVNYNGTYTDYHGTKMNDEHFNLPINQIGYVGTWMPMREVNNGVVSTHFGIGYNRINGFDQNFIMGGNSLKSSMLSRFVIDATGKATNQLGSFGAELAYDAYLLDLLPGMESEYYQAHEYISDQNQIVMPNTINQRQKIEKNGYGGEYAFTFGMNVSNLIQLGASLNFQSLVYDENNAYREQNNYDVIAVGPLDVDYFEYYRNTNLRGTSINAKLGVIVRPIQQLRVGLAYHTPNWYQVTQEYNERMVSHFHAAENNHAIVDSPYSDMEYKFRTPGKFVASIAGVMERGLVSVDYEYTDYSQAKFTPAGGNFDIDNVTDPLNQSISIYYQPAHTIRVGAEMKLTDQLLGRLGAGYYGSPIKSEYTISDMARTTYSAGLGYRTNFFFCDVAYMMATQKEDHYAFNYDASVYDYLEPVSPVAVSQYNHQVSVTFGWKF</sequence>
<evidence type="ECO:0000256" key="4">
    <source>
        <dbReference type="ARBA" id="ARBA00022692"/>
    </source>
</evidence>
<dbReference type="GO" id="GO:0009279">
    <property type="term" value="C:cell outer membrane"/>
    <property type="evidence" value="ECO:0007669"/>
    <property type="project" value="UniProtKB-SubCell"/>
</dbReference>
<keyword evidence="6" id="KW-0472">Membrane</keyword>
<evidence type="ECO:0000256" key="2">
    <source>
        <dbReference type="ARBA" id="ARBA00008163"/>
    </source>
</evidence>
<proteinExistence type="inferred from homology"/>
<keyword evidence="5 8" id="KW-0732">Signal</keyword>
<dbReference type="Gene3D" id="2.40.160.60">
    <property type="entry name" value="Outer membrane protein transport protein (OMPP1/FadL/TodX)"/>
    <property type="match status" value="1"/>
</dbReference>
<comment type="subcellular location">
    <subcellularLocation>
        <location evidence="1">Cell outer membrane</location>
        <topology evidence="1">Multi-pass membrane protein</topology>
    </subcellularLocation>
</comment>
<evidence type="ECO:0000256" key="8">
    <source>
        <dbReference type="SAM" id="SignalP"/>
    </source>
</evidence>
<keyword evidence="7" id="KW-0998">Cell outer membrane</keyword>
<dbReference type="Proteomes" id="UP000249239">
    <property type="component" value="Unassembled WGS sequence"/>
</dbReference>
<protein>
    <submittedName>
        <fullName evidence="9">Outer membrane protein transport protein (OMPP1/FadL/TodX)</fullName>
    </submittedName>
</protein>
<gene>
    <name evidence="9" type="ORF">LX69_00485</name>
</gene>
<evidence type="ECO:0000256" key="1">
    <source>
        <dbReference type="ARBA" id="ARBA00004571"/>
    </source>
</evidence>
<organism evidence="9 10">
    <name type="scientific">Breznakibacter xylanolyticus</name>
    <dbReference type="NCBI Taxonomy" id="990"/>
    <lineage>
        <taxon>Bacteria</taxon>
        <taxon>Pseudomonadati</taxon>
        <taxon>Bacteroidota</taxon>
        <taxon>Bacteroidia</taxon>
        <taxon>Marinilabiliales</taxon>
        <taxon>Marinilabiliaceae</taxon>
        <taxon>Breznakibacter</taxon>
    </lineage>
</organism>
<feature type="signal peptide" evidence="8">
    <location>
        <begin position="1"/>
        <end position="20"/>
    </location>
</feature>
<dbReference type="OrthoDB" id="9765571at2"/>
<dbReference type="GO" id="GO:0015483">
    <property type="term" value="F:long-chain fatty acid transporting porin activity"/>
    <property type="evidence" value="ECO:0007669"/>
    <property type="project" value="TreeGrafter"/>
</dbReference>
<dbReference type="AlphaFoldDB" id="A0A2W7NTV7"/>
<reference evidence="9 10" key="1">
    <citation type="submission" date="2018-06" db="EMBL/GenBank/DDBJ databases">
        <title>Genomic Encyclopedia of Archaeal and Bacterial Type Strains, Phase II (KMG-II): from individual species to whole genera.</title>
        <authorList>
            <person name="Goeker M."/>
        </authorList>
    </citation>
    <scope>NUCLEOTIDE SEQUENCE [LARGE SCALE GENOMIC DNA]</scope>
    <source>
        <strain evidence="9 10">DSM 6779</strain>
    </source>
</reference>
<keyword evidence="4" id="KW-0812">Transmembrane</keyword>
<evidence type="ECO:0000256" key="7">
    <source>
        <dbReference type="ARBA" id="ARBA00023237"/>
    </source>
</evidence>
<evidence type="ECO:0000256" key="6">
    <source>
        <dbReference type="ARBA" id="ARBA00023136"/>
    </source>
</evidence>
<accession>A0A2W7NTV7</accession>
<comment type="similarity">
    <text evidence="2">Belongs to the OmpP1/FadL family.</text>
</comment>
<evidence type="ECO:0000256" key="5">
    <source>
        <dbReference type="ARBA" id="ARBA00022729"/>
    </source>
</evidence>
<dbReference type="SUPFAM" id="SSF56935">
    <property type="entry name" value="Porins"/>
    <property type="match status" value="1"/>
</dbReference>
<keyword evidence="3" id="KW-1134">Transmembrane beta strand</keyword>
<comment type="caution">
    <text evidence="9">The sequence shown here is derived from an EMBL/GenBank/DDBJ whole genome shotgun (WGS) entry which is preliminary data.</text>
</comment>
<evidence type="ECO:0000313" key="9">
    <source>
        <dbReference type="EMBL" id="PZX20034.1"/>
    </source>
</evidence>
<dbReference type="RefSeq" id="WP_111444219.1">
    <property type="nucleotide sequence ID" value="NZ_QKZK01000003.1"/>
</dbReference>
<feature type="chain" id="PRO_5015925144" evidence="8">
    <location>
        <begin position="21"/>
        <end position="512"/>
    </location>
</feature>
<keyword evidence="10" id="KW-1185">Reference proteome</keyword>